<dbReference type="Pfam" id="PF06580">
    <property type="entry name" value="His_kinase"/>
    <property type="match status" value="1"/>
</dbReference>
<dbReference type="Proteomes" id="UP000256478">
    <property type="component" value="Unassembled WGS sequence"/>
</dbReference>
<dbReference type="InterPro" id="IPR036890">
    <property type="entry name" value="HATPase_C_sf"/>
</dbReference>
<keyword evidence="1" id="KW-1133">Transmembrane helix</keyword>
<evidence type="ECO:0000259" key="2">
    <source>
        <dbReference type="Pfam" id="PF06580"/>
    </source>
</evidence>
<feature type="domain" description="Signal transduction histidine kinase internal region" evidence="2">
    <location>
        <begin position="168"/>
        <end position="246"/>
    </location>
</feature>
<dbReference type="AlphaFoldDB" id="A0A3E0TMW6"/>
<dbReference type="InterPro" id="IPR010559">
    <property type="entry name" value="Sig_transdc_His_kin_internal"/>
</dbReference>
<evidence type="ECO:0000256" key="1">
    <source>
        <dbReference type="SAM" id="Phobius"/>
    </source>
</evidence>
<dbReference type="OrthoDB" id="2514702at2"/>
<keyword evidence="1" id="KW-0812">Transmembrane</keyword>
<sequence>MLVPSLYYLLQFVVFCCLCVAGLISQFLIMPDVQFDLFFLLNVFITSFKFTLIAHFAIRFIFKKLNNRLGNKLRKKSAQAVLLVVLSMFAAIIYTVIDEPRFDTAVGGTSSGIKVNSGNGDYAINKNQQAILETSAMFVFFTLWSTCYLVVTGRRLEQQMQLKLQEQQLENLKAQINPHFLFNSMNTIRALIYEDKDKAAEVITQLSELFRYNLSSANKSTVTLDDELTICQRYLAIEKSRLGERLNIEFEISPNLSHVQLPSMALFTLLENAVKHGIAPLTKGGTIKLTTTREQEYWLLTVTNPFCALANVDGAKLGLDNLRQRLTLMFGQSACINTRKYDNEYQAVIKIPYGT</sequence>
<protein>
    <recommendedName>
        <fullName evidence="2">Signal transduction histidine kinase internal region domain-containing protein</fullName>
    </recommendedName>
</protein>
<keyword evidence="1" id="KW-0472">Membrane</keyword>
<dbReference type="Gene3D" id="3.30.565.10">
    <property type="entry name" value="Histidine kinase-like ATPase, C-terminal domain"/>
    <property type="match status" value="1"/>
</dbReference>
<gene>
    <name evidence="3" type="ORF">DXX93_02900</name>
</gene>
<proteinExistence type="predicted"/>
<evidence type="ECO:0000313" key="4">
    <source>
        <dbReference type="Proteomes" id="UP000256478"/>
    </source>
</evidence>
<evidence type="ECO:0000313" key="3">
    <source>
        <dbReference type="EMBL" id="REL25600.1"/>
    </source>
</evidence>
<name>A0A3E0TMW6_9GAMM</name>
<feature type="transmembrane region" description="Helical" evidence="1">
    <location>
        <begin position="35"/>
        <end position="58"/>
    </location>
</feature>
<dbReference type="GO" id="GO:0000155">
    <property type="term" value="F:phosphorelay sensor kinase activity"/>
    <property type="evidence" value="ECO:0007669"/>
    <property type="project" value="InterPro"/>
</dbReference>
<accession>A0A3E0TMW6</accession>
<organism evidence="3 4">
    <name type="scientific">Thalassotalea euphylliae</name>
    <dbReference type="NCBI Taxonomy" id="1655234"/>
    <lineage>
        <taxon>Bacteria</taxon>
        <taxon>Pseudomonadati</taxon>
        <taxon>Pseudomonadota</taxon>
        <taxon>Gammaproteobacteria</taxon>
        <taxon>Alteromonadales</taxon>
        <taxon>Colwelliaceae</taxon>
        <taxon>Thalassotalea</taxon>
    </lineage>
</organism>
<comment type="caution">
    <text evidence="3">The sequence shown here is derived from an EMBL/GenBank/DDBJ whole genome shotgun (WGS) entry which is preliminary data.</text>
</comment>
<reference evidence="3 4" key="1">
    <citation type="submission" date="2018-08" db="EMBL/GenBank/DDBJ databases">
        <title>Thalassotalea euphylliae genome.</title>
        <authorList>
            <person name="Summers S."/>
            <person name="Rice S.A."/>
            <person name="Freckelton M.L."/>
            <person name="Nedved B.T."/>
            <person name="Hadfield M.G."/>
        </authorList>
    </citation>
    <scope>NUCLEOTIDE SEQUENCE [LARGE SCALE GENOMIC DNA]</scope>
    <source>
        <strain evidence="3 4">H1</strain>
    </source>
</reference>
<dbReference type="PANTHER" id="PTHR34220:SF7">
    <property type="entry name" value="SENSOR HISTIDINE KINASE YPDA"/>
    <property type="match status" value="1"/>
</dbReference>
<dbReference type="SUPFAM" id="SSF55874">
    <property type="entry name" value="ATPase domain of HSP90 chaperone/DNA topoisomerase II/histidine kinase"/>
    <property type="match status" value="1"/>
</dbReference>
<dbReference type="EMBL" id="QUOU01000001">
    <property type="protein sequence ID" value="REL25600.1"/>
    <property type="molecule type" value="Genomic_DNA"/>
</dbReference>
<feature type="transmembrane region" description="Helical" evidence="1">
    <location>
        <begin position="130"/>
        <end position="151"/>
    </location>
</feature>
<dbReference type="InterPro" id="IPR050640">
    <property type="entry name" value="Bact_2-comp_sensor_kinase"/>
</dbReference>
<dbReference type="GO" id="GO:0016020">
    <property type="term" value="C:membrane"/>
    <property type="evidence" value="ECO:0007669"/>
    <property type="project" value="InterPro"/>
</dbReference>
<feature type="transmembrane region" description="Helical" evidence="1">
    <location>
        <begin position="78"/>
        <end position="97"/>
    </location>
</feature>
<dbReference type="PANTHER" id="PTHR34220">
    <property type="entry name" value="SENSOR HISTIDINE KINASE YPDA"/>
    <property type="match status" value="1"/>
</dbReference>
<feature type="transmembrane region" description="Helical" evidence="1">
    <location>
        <begin position="7"/>
        <end position="29"/>
    </location>
</feature>